<dbReference type="InterPro" id="IPR055530">
    <property type="entry name" value="DUF7104"/>
</dbReference>
<gene>
    <name evidence="3" type="ORF">BOTCAL_0717g00010</name>
</gene>
<dbReference type="InterPro" id="IPR002110">
    <property type="entry name" value="Ankyrin_rpt"/>
</dbReference>
<proteinExistence type="predicted"/>
<name>A0A4Y8CJI4_9HELO</name>
<comment type="caution">
    <text evidence="3">The sequence shown here is derived from an EMBL/GenBank/DDBJ whole genome shotgun (WGS) entry which is preliminary data.</text>
</comment>
<evidence type="ECO:0000313" key="4">
    <source>
        <dbReference type="Proteomes" id="UP000297299"/>
    </source>
</evidence>
<dbReference type="SMART" id="SM00248">
    <property type="entry name" value="ANK"/>
    <property type="match status" value="2"/>
</dbReference>
<dbReference type="OrthoDB" id="7464126at2759"/>
<evidence type="ECO:0000256" key="1">
    <source>
        <dbReference type="ARBA" id="ARBA00022737"/>
    </source>
</evidence>
<dbReference type="PANTHER" id="PTHR24198:SF165">
    <property type="entry name" value="ANKYRIN REPEAT-CONTAINING PROTEIN-RELATED"/>
    <property type="match status" value="1"/>
</dbReference>
<evidence type="ECO:0000256" key="2">
    <source>
        <dbReference type="ARBA" id="ARBA00023043"/>
    </source>
</evidence>
<keyword evidence="1" id="KW-0677">Repeat</keyword>
<keyword evidence="4" id="KW-1185">Reference proteome</keyword>
<dbReference type="STRING" id="38488.A0A4Y8CJI4"/>
<sequence length="346" mass="38755">MQKDKLSRNYQLRNEIIPISIWTIAIIIDKEWLAKILTNMIPNSLTKELGDSYIFPIAESSLYVFQELLNSLYSEMVLITRDEVEAVAGNEESGKEMMMLLFEKRGADVVITEEVMEAAVGNKESGEEVMMLLLEKRGAEVVITKEVVRAAARNERSGKELMKLLLEKRGADIVITKEVVRAAAGNERSGEVVMKLLLEKRGTEVVITEEAVKAAAGNEWSRKEVIMLLLEERGAEVVITEDVIKAAATSGQESVLHIIDTHSKMLSSQEKWFAIAQFYNAAKFGNKRKIQSLLERGVEPDLPSPWKVTPLWIAVMNGYIEVVRLLLETKSVNINARNVSGQLPIL</sequence>
<dbReference type="EMBL" id="PHWZ01000713">
    <property type="protein sequence ID" value="TEY32598.1"/>
    <property type="molecule type" value="Genomic_DNA"/>
</dbReference>
<organism evidence="3 4">
    <name type="scientific">Botryotinia calthae</name>
    <dbReference type="NCBI Taxonomy" id="38488"/>
    <lineage>
        <taxon>Eukaryota</taxon>
        <taxon>Fungi</taxon>
        <taxon>Dikarya</taxon>
        <taxon>Ascomycota</taxon>
        <taxon>Pezizomycotina</taxon>
        <taxon>Leotiomycetes</taxon>
        <taxon>Helotiales</taxon>
        <taxon>Sclerotiniaceae</taxon>
        <taxon>Botryotinia</taxon>
    </lineage>
</organism>
<dbReference type="Pfam" id="PF23397">
    <property type="entry name" value="DUF7104"/>
    <property type="match status" value="6"/>
</dbReference>
<dbReference type="InterPro" id="IPR036770">
    <property type="entry name" value="Ankyrin_rpt-contain_sf"/>
</dbReference>
<dbReference type="Pfam" id="PF12796">
    <property type="entry name" value="Ank_2"/>
    <property type="match status" value="1"/>
</dbReference>
<evidence type="ECO:0000313" key="3">
    <source>
        <dbReference type="EMBL" id="TEY32598.1"/>
    </source>
</evidence>
<dbReference type="AlphaFoldDB" id="A0A4Y8CJI4"/>
<reference evidence="3 4" key="1">
    <citation type="submission" date="2017-11" db="EMBL/GenBank/DDBJ databases">
        <title>Comparative genomics of Botrytis spp.</title>
        <authorList>
            <person name="Valero-Jimenez C.A."/>
            <person name="Tapia P."/>
            <person name="Veloso J."/>
            <person name="Silva-Moreno E."/>
            <person name="Staats M."/>
            <person name="Valdes J.H."/>
            <person name="Van Kan J.A.L."/>
        </authorList>
    </citation>
    <scope>NUCLEOTIDE SEQUENCE [LARGE SCALE GENOMIC DNA]</scope>
    <source>
        <strain evidence="3 4">MUCL2830</strain>
    </source>
</reference>
<dbReference type="PANTHER" id="PTHR24198">
    <property type="entry name" value="ANKYRIN REPEAT AND PROTEIN KINASE DOMAIN-CONTAINING PROTEIN"/>
    <property type="match status" value="1"/>
</dbReference>
<keyword evidence="2" id="KW-0040">ANK repeat</keyword>
<dbReference type="Gene3D" id="1.20.5.340">
    <property type="match status" value="3"/>
</dbReference>
<protein>
    <submittedName>
        <fullName evidence="3">Uncharacterized protein</fullName>
    </submittedName>
</protein>
<accession>A0A4Y8CJI4</accession>
<dbReference type="Proteomes" id="UP000297299">
    <property type="component" value="Unassembled WGS sequence"/>
</dbReference>
<dbReference type="Gene3D" id="1.25.40.20">
    <property type="entry name" value="Ankyrin repeat-containing domain"/>
    <property type="match status" value="1"/>
</dbReference>
<dbReference type="SUPFAM" id="SSF48403">
    <property type="entry name" value="Ankyrin repeat"/>
    <property type="match status" value="1"/>
</dbReference>